<dbReference type="RefSeq" id="WP_146297062.1">
    <property type="nucleotide sequence ID" value="NZ_CP042326.1"/>
</dbReference>
<dbReference type="EMBL" id="CP042326">
    <property type="protein sequence ID" value="QDZ41228.1"/>
    <property type="molecule type" value="Genomic_DNA"/>
</dbReference>
<feature type="region of interest" description="Disordered" evidence="1">
    <location>
        <begin position="48"/>
        <end position="80"/>
    </location>
</feature>
<accession>A0A5B8NQH4</accession>
<feature type="compositionally biased region" description="Low complexity" evidence="1">
    <location>
        <begin position="66"/>
        <end position="76"/>
    </location>
</feature>
<evidence type="ECO:0000313" key="2">
    <source>
        <dbReference type="EMBL" id="QDZ41228.1"/>
    </source>
</evidence>
<protein>
    <submittedName>
        <fullName evidence="2">Uncharacterized protein</fullName>
    </submittedName>
</protein>
<keyword evidence="3" id="KW-1185">Reference proteome</keyword>
<feature type="compositionally biased region" description="Basic and acidic residues" evidence="1">
    <location>
        <begin position="52"/>
        <end position="63"/>
    </location>
</feature>
<evidence type="ECO:0000313" key="3">
    <source>
        <dbReference type="Proteomes" id="UP000318453"/>
    </source>
</evidence>
<dbReference type="OrthoDB" id="528010at2"/>
<evidence type="ECO:0000256" key="1">
    <source>
        <dbReference type="SAM" id="MobiDB-lite"/>
    </source>
</evidence>
<dbReference type="AlphaFoldDB" id="A0A5B8NQH4"/>
<dbReference type="KEGG" id="enn:FRE64_15535"/>
<reference evidence="2" key="1">
    <citation type="submission" date="2019-08" db="EMBL/GenBank/DDBJ databases">
        <title>Carotenoids and Carotenoid Binding Proteins in the Halophilic Cyanobacterium Euhalothece sp. ZM00.</title>
        <authorList>
            <person name="Cho S.M."/>
            <person name="Song J.Y."/>
            <person name="Park Y.-I."/>
        </authorList>
    </citation>
    <scope>NUCLEOTIDE SEQUENCE [LARGE SCALE GENOMIC DNA]</scope>
    <source>
        <strain evidence="2">Z-M001</strain>
    </source>
</reference>
<organism evidence="2 3">
    <name type="scientific">Euhalothece natronophila Z-M001</name>
    <dbReference type="NCBI Taxonomy" id="522448"/>
    <lineage>
        <taxon>Bacteria</taxon>
        <taxon>Bacillati</taxon>
        <taxon>Cyanobacteriota</taxon>
        <taxon>Cyanophyceae</taxon>
        <taxon>Oscillatoriophycideae</taxon>
        <taxon>Chroococcales</taxon>
        <taxon>Halothecacae</taxon>
        <taxon>Halothece cluster</taxon>
        <taxon>Euhalothece</taxon>
    </lineage>
</organism>
<gene>
    <name evidence="2" type="ORF">FRE64_15535</name>
</gene>
<name>A0A5B8NQH4_9CHRO</name>
<dbReference type="Proteomes" id="UP000318453">
    <property type="component" value="Chromosome"/>
</dbReference>
<proteinExistence type="predicted"/>
<sequence>MKIHKTALIILLAFVGLAGAGAYYFWRQFTAVPDWYTAEMNLQSETTYNNSEDTKGDEQKPEENFSSSSDSGESPSKQQELDQIINRELSNNQRIQPFLKASQGVRTKVENNQLEIGTVIQPSAISKDELEGSEKNILERAMDSFPRFNQQQVYVGLSGNFEVDANGELILDENTKVRIGNMHLSLAEASRRLGVNPEMVQQKLQENIQHLELEQQ</sequence>